<organism evidence="2 3">
    <name type="scientific">Ralstonia flatus</name>
    <dbReference type="NCBI Taxonomy" id="3058601"/>
    <lineage>
        <taxon>Bacteria</taxon>
        <taxon>Pseudomonadati</taxon>
        <taxon>Pseudomonadota</taxon>
        <taxon>Betaproteobacteria</taxon>
        <taxon>Burkholderiales</taxon>
        <taxon>Burkholderiaceae</taxon>
        <taxon>Ralstonia</taxon>
    </lineage>
</organism>
<keyword evidence="3" id="KW-1185">Reference proteome</keyword>
<accession>A0ABM9KZN5</accession>
<reference evidence="2 3" key="1">
    <citation type="submission" date="2023-07" db="EMBL/GenBank/DDBJ databases">
        <authorList>
            <person name="Peeters C."/>
        </authorList>
    </citation>
    <scope>NUCLEOTIDE SEQUENCE [LARGE SCALE GENOMIC DNA]</scope>
    <source>
        <strain evidence="2 3">LMG 32965</strain>
    </source>
</reference>
<evidence type="ECO:0008006" key="4">
    <source>
        <dbReference type="Google" id="ProtNLM"/>
    </source>
</evidence>
<evidence type="ECO:0000313" key="2">
    <source>
        <dbReference type="EMBL" id="CAJ0893556.1"/>
    </source>
</evidence>
<sequence>MSRTSDKLSVPSLARHFDAPEHFVGHFGWLCGYSADALFLNDAAERFTGLTSAQRAHQGQVSLAVALDPGNPQISLLDAPGVAHLPIKDFSKKPFRLLHAKVALLGFRHQHDRERWCLRLIVSTGNWTRQTLEESLDLAWRIDVTSDALNELDDQTQRCCADLKAAYGLITWIHNLFDGRLLEAASSTGRREQVDAWIALCSKKASGQPRVFDSRKASLLAQLPAKIAACSSVVARNYLAMGSGFYEAAATLGAVPKVPQKVVDTLSEEALLTRSPELDLYVNDAACQGVATSVKALNRQGFKIRKAVQPTAVFGADAKRTLHAKFLFSANYRDNSSVCNSAWVYLGSGNLTNPGFASKMNASTGNLEAGVVFAPHPLYWASGQGIQSWQVVTNLLPIQWDSEFGDDDQGLLSSGGDFELRDEPYLASPIAWLRWHERKEGNELKADGDLRDFSDVAVLDAAGNECPKCQTGFKWSAAQPRQVRLRWKSAEEEHEANIPVIDQYGRVAATELPKLDVVDAWWQLANFPMPPDDDEDLGEERGNSPLGLPGSAGRAAHSINYPIRQMMELVESIAAKQTEINEEDWVLWCNRLEQALNQASESPVIKAFHELRINPLSPLRAVPFRPFFAETSQSSGGRLYEDVLSRVEHAWVVEQLSEIR</sequence>
<proteinExistence type="predicted"/>
<dbReference type="CDD" id="cd00138">
    <property type="entry name" value="PLDc_SF"/>
    <property type="match status" value="1"/>
</dbReference>
<dbReference type="Proteomes" id="UP001189792">
    <property type="component" value="Unassembled WGS sequence"/>
</dbReference>
<feature type="region of interest" description="Disordered" evidence="1">
    <location>
        <begin position="531"/>
        <end position="551"/>
    </location>
</feature>
<comment type="caution">
    <text evidence="2">The sequence shown here is derived from an EMBL/GenBank/DDBJ whole genome shotgun (WGS) entry which is preliminary data.</text>
</comment>
<name>A0ABM9KZN5_9RALS</name>
<dbReference type="EMBL" id="CAUDLI010000008">
    <property type="protein sequence ID" value="CAJ0893556.1"/>
    <property type="molecule type" value="Genomic_DNA"/>
</dbReference>
<gene>
    <name evidence="2" type="ORF">R77564_03722</name>
</gene>
<protein>
    <recommendedName>
        <fullName evidence="4">Phospholipase D-like domain-containing protein</fullName>
    </recommendedName>
</protein>
<evidence type="ECO:0000256" key="1">
    <source>
        <dbReference type="SAM" id="MobiDB-lite"/>
    </source>
</evidence>
<dbReference type="RefSeq" id="WP_206274069.1">
    <property type="nucleotide sequence ID" value="NZ_CAUDLI010000008.1"/>
</dbReference>
<evidence type="ECO:0000313" key="3">
    <source>
        <dbReference type="Proteomes" id="UP001189792"/>
    </source>
</evidence>